<evidence type="ECO:0000313" key="3">
    <source>
        <dbReference type="Proteomes" id="UP001164746"/>
    </source>
</evidence>
<feature type="region of interest" description="Disordered" evidence="1">
    <location>
        <begin position="19"/>
        <end position="78"/>
    </location>
</feature>
<name>A0ABY7GB48_MYAAR</name>
<organism evidence="2 3">
    <name type="scientific">Mya arenaria</name>
    <name type="common">Soft-shell clam</name>
    <dbReference type="NCBI Taxonomy" id="6604"/>
    <lineage>
        <taxon>Eukaryota</taxon>
        <taxon>Metazoa</taxon>
        <taxon>Spiralia</taxon>
        <taxon>Lophotrochozoa</taxon>
        <taxon>Mollusca</taxon>
        <taxon>Bivalvia</taxon>
        <taxon>Autobranchia</taxon>
        <taxon>Heteroconchia</taxon>
        <taxon>Euheterodonta</taxon>
        <taxon>Imparidentia</taxon>
        <taxon>Neoheterodontei</taxon>
        <taxon>Myida</taxon>
        <taxon>Myoidea</taxon>
        <taxon>Myidae</taxon>
        <taxon>Mya</taxon>
    </lineage>
</organism>
<dbReference type="Proteomes" id="UP001164746">
    <property type="component" value="Chromosome 17"/>
</dbReference>
<gene>
    <name evidence="2" type="ORF">MAR_033109</name>
</gene>
<dbReference type="EMBL" id="CP111028">
    <property type="protein sequence ID" value="WAR30567.1"/>
    <property type="molecule type" value="Genomic_DNA"/>
</dbReference>
<keyword evidence="3" id="KW-1185">Reference proteome</keyword>
<evidence type="ECO:0000256" key="1">
    <source>
        <dbReference type="SAM" id="MobiDB-lite"/>
    </source>
</evidence>
<accession>A0ABY7GB48</accession>
<reference evidence="2" key="1">
    <citation type="submission" date="2022-11" db="EMBL/GenBank/DDBJ databases">
        <title>Centuries of genome instability and evolution in soft-shell clam transmissible cancer (bioRxiv).</title>
        <authorList>
            <person name="Hart S.F.M."/>
            <person name="Yonemitsu M.A."/>
            <person name="Giersch R.M."/>
            <person name="Beal B.F."/>
            <person name="Arriagada G."/>
            <person name="Davis B.W."/>
            <person name="Ostrander E.A."/>
            <person name="Goff S.P."/>
            <person name="Metzger M.J."/>
        </authorList>
    </citation>
    <scope>NUCLEOTIDE SEQUENCE</scope>
    <source>
        <strain evidence="2">MELC-2E11</strain>
        <tissue evidence="2">Siphon/mantle</tissue>
    </source>
</reference>
<sequence length="78" mass="8615">MSTSSFSTSFQNKINELEKKLIAENKSRERDRGRPSIEQPARRPKPCALSVPVDLGGGSRSSSAPSSGWKLNKSIRRL</sequence>
<proteinExistence type="predicted"/>
<protein>
    <submittedName>
        <fullName evidence="2">Uncharacterized protein</fullName>
    </submittedName>
</protein>
<evidence type="ECO:0000313" key="2">
    <source>
        <dbReference type="EMBL" id="WAR30567.1"/>
    </source>
</evidence>
<feature type="compositionally biased region" description="Basic and acidic residues" evidence="1">
    <location>
        <begin position="19"/>
        <end position="35"/>
    </location>
</feature>